<name>A0A1F6CJQ5_9BACT</name>
<evidence type="ECO:0000313" key="3">
    <source>
        <dbReference type="Proteomes" id="UP000178370"/>
    </source>
</evidence>
<reference evidence="2 3" key="1">
    <citation type="journal article" date="2016" name="Nat. Commun.">
        <title>Thousands of microbial genomes shed light on interconnected biogeochemical processes in an aquifer system.</title>
        <authorList>
            <person name="Anantharaman K."/>
            <person name="Brown C.T."/>
            <person name="Hug L.A."/>
            <person name="Sharon I."/>
            <person name="Castelle C.J."/>
            <person name="Probst A.J."/>
            <person name="Thomas B.C."/>
            <person name="Singh A."/>
            <person name="Wilkins M.J."/>
            <person name="Karaoz U."/>
            <person name="Brodie E.L."/>
            <person name="Williams K.H."/>
            <person name="Hubbard S.S."/>
            <person name="Banfield J.F."/>
        </authorList>
    </citation>
    <scope>NUCLEOTIDE SEQUENCE [LARGE SCALE GENOMIC DNA]</scope>
</reference>
<proteinExistence type="predicted"/>
<comment type="caution">
    <text evidence="2">The sequence shown here is derived from an EMBL/GenBank/DDBJ whole genome shotgun (WGS) entry which is preliminary data.</text>
</comment>
<feature type="region of interest" description="Disordered" evidence="1">
    <location>
        <begin position="1"/>
        <end position="23"/>
    </location>
</feature>
<dbReference type="AlphaFoldDB" id="A0A1F6CJQ5"/>
<dbReference type="EMBL" id="MFKV01000031">
    <property type="protein sequence ID" value="OGG49483.1"/>
    <property type="molecule type" value="Genomic_DNA"/>
</dbReference>
<evidence type="ECO:0000256" key="1">
    <source>
        <dbReference type="SAM" id="MobiDB-lite"/>
    </source>
</evidence>
<evidence type="ECO:0000313" key="2">
    <source>
        <dbReference type="EMBL" id="OGG49483.1"/>
    </source>
</evidence>
<dbReference type="Proteomes" id="UP000178370">
    <property type="component" value="Unassembled WGS sequence"/>
</dbReference>
<organism evidence="2 3">
    <name type="scientific">Candidatus Kaiserbacteria bacterium RIFCSPHIGHO2_01_FULL_54_36</name>
    <dbReference type="NCBI Taxonomy" id="1798482"/>
    <lineage>
        <taxon>Bacteria</taxon>
        <taxon>Candidatus Kaiseribacteriota</taxon>
    </lineage>
</organism>
<accession>A0A1F6CJQ5</accession>
<protein>
    <submittedName>
        <fullName evidence="2">Uncharacterized protein</fullName>
    </submittedName>
</protein>
<gene>
    <name evidence="2" type="ORF">A2763_04135</name>
</gene>
<sequence>MADHSMPDYDNEPNEWESNRPAKLPRHISVQLKQYTTRIQGAHTVGALKAIRSDIEQGSLANNAEAKAELKRTMNQRARELGFQEGPWWS</sequence>